<dbReference type="SMART" id="SM01019">
    <property type="entry name" value="B3"/>
    <property type="match status" value="2"/>
</dbReference>
<dbReference type="AlphaFoldDB" id="V4M0A5"/>
<evidence type="ECO:0000313" key="9">
    <source>
        <dbReference type="Proteomes" id="UP000030689"/>
    </source>
</evidence>
<dbReference type="InterPro" id="IPR003340">
    <property type="entry name" value="B3_DNA-bd"/>
</dbReference>
<feature type="domain" description="TF-B3" evidence="7">
    <location>
        <begin position="220"/>
        <end position="314"/>
    </location>
</feature>
<dbReference type="Gene3D" id="2.40.330.10">
    <property type="entry name" value="DNA-binding pseudobarrel domain"/>
    <property type="match status" value="2"/>
</dbReference>
<evidence type="ECO:0000256" key="2">
    <source>
        <dbReference type="ARBA" id="ARBA00023015"/>
    </source>
</evidence>
<keyword evidence="3" id="KW-0238">DNA-binding</keyword>
<dbReference type="InterPro" id="IPR050655">
    <property type="entry name" value="Plant_B3_domain"/>
</dbReference>
<dbReference type="PANTHER" id="PTHR31920">
    <property type="entry name" value="B3 DOMAIN-CONTAINING"/>
    <property type="match status" value="1"/>
</dbReference>
<evidence type="ECO:0000313" key="8">
    <source>
        <dbReference type="EMBL" id="ESQ48232.1"/>
    </source>
</evidence>
<protein>
    <recommendedName>
        <fullName evidence="7">TF-B3 domain-containing protein</fullName>
    </recommendedName>
</protein>
<keyword evidence="9" id="KW-1185">Reference proteome</keyword>
<sequence>MGRNRGFDRIKDERKDLSFFKIFQSADLSSECMRAIPYNFMKGLSNKDFSYKMVIRAQWGSSWEVEVSKNPRFYYIEKPGWNQFVSDLALGDNEFVTFTHKGKMCFNVNIYQQDGKELVMPPTMAPSSGIKKEQGESSHADVKKEVETGESMGGEELKVRKKKSEESKTYKKMKSKNVVNSVEIGESSRGVEHKVIKKNAEKAKTSKKREITSCKVKNGVPEFTITIRKSYLKFLSIPKRFGEEHIPNESMIFTIHHSKGSGSWRVLCLVREARTVFSSGWSKLAREYPLLVGDKCTLKLIKPTELLLISKKARENISMIG</sequence>
<dbReference type="OrthoDB" id="1666376at2759"/>
<feature type="compositionally biased region" description="Basic and acidic residues" evidence="6">
    <location>
        <begin position="130"/>
        <end position="147"/>
    </location>
</feature>
<dbReference type="Proteomes" id="UP000030689">
    <property type="component" value="Unassembled WGS sequence"/>
</dbReference>
<dbReference type="PROSITE" id="PS50863">
    <property type="entry name" value="B3"/>
    <property type="match status" value="2"/>
</dbReference>
<organism evidence="8 9">
    <name type="scientific">Eutrema salsugineum</name>
    <name type="common">Saltwater cress</name>
    <name type="synonym">Sisymbrium salsugineum</name>
    <dbReference type="NCBI Taxonomy" id="72664"/>
    <lineage>
        <taxon>Eukaryota</taxon>
        <taxon>Viridiplantae</taxon>
        <taxon>Streptophyta</taxon>
        <taxon>Embryophyta</taxon>
        <taxon>Tracheophyta</taxon>
        <taxon>Spermatophyta</taxon>
        <taxon>Magnoliopsida</taxon>
        <taxon>eudicotyledons</taxon>
        <taxon>Gunneridae</taxon>
        <taxon>Pentapetalae</taxon>
        <taxon>rosids</taxon>
        <taxon>malvids</taxon>
        <taxon>Brassicales</taxon>
        <taxon>Brassicaceae</taxon>
        <taxon>Eutremeae</taxon>
        <taxon>Eutrema</taxon>
    </lineage>
</organism>
<evidence type="ECO:0000256" key="4">
    <source>
        <dbReference type="ARBA" id="ARBA00023163"/>
    </source>
</evidence>
<feature type="region of interest" description="Disordered" evidence="6">
    <location>
        <begin position="124"/>
        <end position="162"/>
    </location>
</feature>
<feature type="domain" description="TF-B3" evidence="7">
    <location>
        <begin position="19"/>
        <end position="114"/>
    </location>
</feature>
<keyword evidence="5" id="KW-0539">Nucleus</keyword>
<dbReference type="Gramene" id="ESQ48232">
    <property type="protein sequence ID" value="ESQ48232"/>
    <property type="gene ID" value="EUTSA_v10022138mg"/>
</dbReference>
<evidence type="ECO:0000256" key="3">
    <source>
        <dbReference type="ARBA" id="ARBA00023125"/>
    </source>
</evidence>
<name>V4M0A5_EUTSA</name>
<dbReference type="Pfam" id="PF02362">
    <property type="entry name" value="B3"/>
    <property type="match status" value="2"/>
</dbReference>
<reference evidence="8 9" key="1">
    <citation type="journal article" date="2013" name="Front. Plant Sci.">
        <title>The Reference Genome of the Halophytic Plant Eutrema salsugineum.</title>
        <authorList>
            <person name="Yang R."/>
            <person name="Jarvis D.E."/>
            <person name="Chen H."/>
            <person name="Beilstein M.A."/>
            <person name="Grimwood J."/>
            <person name="Jenkins J."/>
            <person name="Shu S."/>
            <person name="Prochnik S."/>
            <person name="Xin M."/>
            <person name="Ma C."/>
            <person name="Schmutz J."/>
            <person name="Wing R.A."/>
            <person name="Mitchell-Olds T."/>
            <person name="Schumaker K.S."/>
            <person name="Wang X."/>
        </authorList>
    </citation>
    <scope>NUCLEOTIDE SEQUENCE [LARGE SCALE GENOMIC DNA]</scope>
</reference>
<dbReference type="InterPro" id="IPR015300">
    <property type="entry name" value="DNA-bd_pseudobarrel_sf"/>
</dbReference>
<evidence type="ECO:0000256" key="1">
    <source>
        <dbReference type="ARBA" id="ARBA00004123"/>
    </source>
</evidence>
<dbReference type="CDD" id="cd10017">
    <property type="entry name" value="B3_DNA"/>
    <property type="match status" value="2"/>
</dbReference>
<proteinExistence type="predicted"/>
<gene>
    <name evidence="8" type="ORF">EUTSA_v10022138mg</name>
</gene>
<evidence type="ECO:0000259" key="7">
    <source>
        <dbReference type="PROSITE" id="PS50863"/>
    </source>
</evidence>
<dbReference type="KEGG" id="eus:EUTSA_v10022138mg"/>
<accession>V4M0A5</accession>
<evidence type="ECO:0000256" key="5">
    <source>
        <dbReference type="ARBA" id="ARBA00023242"/>
    </source>
</evidence>
<dbReference type="PANTHER" id="PTHR31920:SF122">
    <property type="entry name" value="B3 DOMAIN-CONTAINING PROTEIN REM23"/>
    <property type="match status" value="1"/>
</dbReference>
<dbReference type="STRING" id="72664.V4M0A5"/>
<dbReference type="GO" id="GO:0003677">
    <property type="term" value="F:DNA binding"/>
    <property type="evidence" value="ECO:0007669"/>
    <property type="project" value="UniProtKB-KW"/>
</dbReference>
<dbReference type="SUPFAM" id="SSF101936">
    <property type="entry name" value="DNA-binding pseudobarrel domain"/>
    <property type="match status" value="2"/>
</dbReference>
<dbReference type="EMBL" id="KI517408">
    <property type="protein sequence ID" value="ESQ48232.1"/>
    <property type="molecule type" value="Genomic_DNA"/>
</dbReference>
<keyword evidence="2" id="KW-0805">Transcription regulation</keyword>
<dbReference type="OMA" id="FHVNIYE"/>
<evidence type="ECO:0000256" key="6">
    <source>
        <dbReference type="SAM" id="MobiDB-lite"/>
    </source>
</evidence>
<comment type="subcellular location">
    <subcellularLocation>
        <location evidence="1">Nucleus</location>
    </subcellularLocation>
</comment>
<dbReference type="GO" id="GO:0005634">
    <property type="term" value="C:nucleus"/>
    <property type="evidence" value="ECO:0007669"/>
    <property type="project" value="UniProtKB-SubCell"/>
</dbReference>
<keyword evidence="4" id="KW-0804">Transcription</keyword>